<evidence type="ECO:0000313" key="2">
    <source>
        <dbReference type="Proteomes" id="UP001152795"/>
    </source>
</evidence>
<accession>A0A6S7KIA9</accession>
<gene>
    <name evidence="1" type="ORF">PACLA_8A089744</name>
</gene>
<protein>
    <submittedName>
        <fullName evidence="1">Uncharacterized protein</fullName>
    </submittedName>
</protein>
<name>A0A6S7KIA9_PARCT</name>
<sequence>YPEAMGAFYKAGAKTFINTLAVLVKQKLFTSPTCEKEFVDVNCQMMRGSICSTDMSLRLFAISQQDCTATYTKCISSRIPEVQNYFLESCKLFPDAKTAERVPLPSVAFSNAIYN</sequence>
<organism evidence="1 2">
    <name type="scientific">Paramuricea clavata</name>
    <name type="common">Red gorgonian</name>
    <name type="synonym">Violescent sea-whip</name>
    <dbReference type="NCBI Taxonomy" id="317549"/>
    <lineage>
        <taxon>Eukaryota</taxon>
        <taxon>Metazoa</taxon>
        <taxon>Cnidaria</taxon>
        <taxon>Anthozoa</taxon>
        <taxon>Octocorallia</taxon>
        <taxon>Malacalcyonacea</taxon>
        <taxon>Plexauridae</taxon>
        <taxon>Paramuricea</taxon>
    </lineage>
</organism>
<evidence type="ECO:0000313" key="1">
    <source>
        <dbReference type="EMBL" id="CAB4027082.1"/>
    </source>
</evidence>
<comment type="caution">
    <text evidence="1">The sequence shown here is derived from an EMBL/GenBank/DDBJ whole genome shotgun (WGS) entry which is preliminary data.</text>
</comment>
<reference evidence="1" key="1">
    <citation type="submission" date="2020-04" db="EMBL/GenBank/DDBJ databases">
        <authorList>
            <person name="Alioto T."/>
            <person name="Alioto T."/>
            <person name="Gomez Garrido J."/>
        </authorList>
    </citation>
    <scope>NUCLEOTIDE SEQUENCE</scope>
    <source>
        <strain evidence="1">A484AB</strain>
    </source>
</reference>
<feature type="non-terminal residue" evidence="1">
    <location>
        <position position="1"/>
    </location>
</feature>
<dbReference type="AlphaFoldDB" id="A0A6S7KIA9"/>
<dbReference type="EMBL" id="CACRXK020014591">
    <property type="protein sequence ID" value="CAB4027082.1"/>
    <property type="molecule type" value="Genomic_DNA"/>
</dbReference>
<proteinExistence type="predicted"/>
<dbReference type="Proteomes" id="UP001152795">
    <property type="component" value="Unassembled WGS sequence"/>
</dbReference>
<keyword evidence="2" id="KW-1185">Reference proteome</keyword>